<feature type="region of interest" description="Disordered" evidence="2">
    <location>
        <begin position="34"/>
        <end position="61"/>
    </location>
</feature>
<evidence type="ECO:0000256" key="2">
    <source>
        <dbReference type="SAM" id="MobiDB-lite"/>
    </source>
</evidence>
<reference evidence="3 4" key="1">
    <citation type="journal article" date="2014" name="Genome Announc.">
        <title>Genome Sequence of Youngiibacter fragilis, the Type Strain of the Genus Youngiibacter.</title>
        <authorList>
            <person name="Wawrik C.B."/>
            <person name="Callaghan A.V."/>
            <person name="Stamps B.W."/>
            <person name="Wawrik B."/>
        </authorList>
    </citation>
    <scope>NUCLEOTIDE SEQUENCE [LARGE SCALE GENOMIC DNA]</scope>
    <source>
        <strain evidence="3 4">232.1</strain>
    </source>
</reference>
<gene>
    <name evidence="3" type="ORF">T472_0206575</name>
</gene>
<dbReference type="AlphaFoldDB" id="V7I838"/>
<dbReference type="STRING" id="994573.T472_0206575"/>
<comment type="caution">
    <text evidence="3">The sequence shown here is derived from an EMBL/GenBank/DDBJ whole genome shotgun (WGS) entry which is preliminary data.</text>
</comment>
<dbReference type="InterPro" id="IPR009057">
    <property type="entry name" value="Homeodomain-like_sf"/>
</dbReference>
<evidence type="ECO:0000256" key="1">
    <source>
        <dbReference type="SAM" id="Coils"/>
    </source>
</evidence>
<evidence type="ECO:0000313" key="4">
    <source>
        <dbReference type="Proteomes" id="UP000017747"/>
    </source>
</evidence>
<name>V7I838_9CLOT</name>
<keyword evidence="4" id="KW-1185">Reference proteome</keyword>
<proteinExistence type="predicted"/>
<dbReference type="eggNOG" id="COG2963">
    <property type="taxonomic scope" value="Bacteria"/>
</dbReference>
<sequence>MAYSKELRDAMVAKMLPPNNQSISRISKQEGIPEATLRKWRDGARANGKAAPASNAGSDEWSTEDKFLIVIETAGLSETELAEYCRKKGLYAEQIELWKNACMQANGGVAQEASRLTKALKQKDKEVKLLEKELIRKEKALAETAALLILRKKANAIWGNLMDDEEE</sequence>
<dbReference type="Proteomes" id="UP000017747">
    <property type="component" value="Unassembled WGS sequence"/>
</dbReference>
<dbReference type="EMBL" id="AXUN02000114">
    <property type="protein sequence ID" value="ETA81414.1"/>
    <property type="molecule type" value="Genomic_DNA"/>
</dbReference>
<organism evidence="3 4">
    <name type="scientific">Youngiibacter fragilis 232.1</name>
    <dbReference type="NCBI Taxonomy" id="994573"/>
    <lineage>
        <taxon>Bacteria</taxon>
        <taxon>Bacillati</taxon>
        <taxon>Bacillota</taxon>
        <taxon>Clostridia</taxon>
        <taxon>Eubacteriales</taxon>
        <taxon>Clostridiaceae</taxon>
        <taxon>Youngiibacter</taxon>
    </lineage>
</organism>
<evidence type="ECO:0000313" key="3">
    <source>
        <dbReference type="EMBL" id="ETA81414.1"/>
    </source>
</evidence>
<dbReference type="RefSeq" id="WP_023863432.1">
    <property type="nucleotide sequence ID" value="NZ_AXUN02000114.1"/>
</dbReference>
<dbReference type="Pfam" id="PF01527">
    <property type="entry name" value="HTH_Tnp_1"/>
    <property type="match status" value="1"/>
</dbReference>
<protein>
    <submittedName>
        <fullName evidence="3">Transposase</fullName>
    </submittedName>
</protein>
<dbReference type="SUPFAM" id="SSF46689">
    <property type="entry name" value="Homeodomain-like"/>
    <property type="match status" value="1"/>
</dbReference>
<dbReference type="PATRIC" id="fig|994573.3.peg.1228"/>
<feature type="coiled-coil region" evidence="1">
    <location>
        <begin position="113"/>
        <end position="140"/>
    </location>
</feature>
<dbReference type="GO" id="GO:0006313">
    <property type="term" value="P:DNA transposition"/>
    <property type="evidence" value="ECO:0007669"/>
    <property type="project" value="InterPro"/>
</dbReference>
<dbReference type="InterPro" id="IPR002514">
    <property type="entry name" value="Transposase_8"/>
</dbReference>
<dbReference type="GO" id="GO:0004803">
    <property type="term" value="F:transposase activity"/>
    <property type="evidence" value="ECO:0007669"/>
    <property type="project" value="InterPro"/>
</dbReference>
<dbReference type="GO" id="GO:0003677">
    <property type="term" value="F:DNA binding"/>
    <property type="evidence" value="ECO:0007669"/>
    <property type="project" value="InterPro"/>
</dbReference>
<keyword evidence="1" id="KW-0175">Coiled coil</keyword>
<dbReference type="OrthoDB" id="9813126at2"/>
<accession>V7I838</accession>